<name>A0ABD6ATJ0_9EURY</name>
<organism evidence="2 3">
    <name type="scientific">Halomarina rubra</name>
    <dbReference type="NCBI Taxonomy" id="2071873"/>
    <lineage>
        <taxon>Archaea</taxon>
        <taxon>Methanobacteriati</taxon>
        <taxon>Methanobacteriota</taxon>
        <taxon>Stenosarchaea group</taxon>
        <taxon>Halobacteria</taxon>
        <taxon>Halobacteriales</taxon>
        <taxon>Natronomonadaceae</taxon>
        <taxon>Halomarina</taxon>
    </lineage>
</organism>
<keyword evidence="3" id="KW-1185">Reference proteome</keyword>
<keyword evidence="1" id="KW-1133">Transmembrane helix</keyword>
<dbReference type="AlphaFoldDB" id="A0ABD6ATJ0"/>
<evidence type="ECO:0000256" key="1">
    <source>
        <dbReference type="SAM" id="Phobius"/>
    </source>
</evidence>
<keyword evidence="1" id="KW-0472">Membrane</keyword>
<sequence length="144" mass="15558">MGRVDRWGRNHPRINAVGGLVVGLVLFVLGVPATLWWVLFGFGLALTVGLLARRLFDWEYSGGDPVDGRGGGVAVTTFSLAMVVELFLLDIPLHPLATVDTGTETVPIGLLWVCVSVMLLVGVLRALAIEVLYLTTSRFRNDSP</sequence>
<comment type="caution">
    <text evidence="2">The sequence shown here is derived from an EMBL/GenBank/DDBJ whole genome shotgun (WGS) entry which is preliminary data.</text>
</comment>
<dbReference type="Proteomes" id="UP001597187">
    <property type="component" value="Unassembled WGS sequence"/>
</dbReference>
<dbReference type="RefSeq" id="WP_250872667.1">
    <property type="nucleotide sequence ID" value="NZ_JALXFV010000003.1"/>
</dbReference>
<evidence type="ECO:0000313" key="2">
    <source>
        <dbReference type="EMBL" id="MFD1512686.1"/>
    </source>
</evidence>
<keyword evidence="1" id="KW-0812">Transmembrane</keyword>
<gene>
    <name evidence="2" type="ORF">ACFSBT_05240</name>
</gene>
<feature type="transmembrane region" description="Helical" evidence="1">
    <location>
        <begin position="35"/>
        <end position="56"/>
    </location>
</feature>
<dbReference type="EMBL" id="JBHUDC010000003">
    <property type="protein sequence ID" value="MFD1512686.1"/>
    <property type="molecule type" value="Genomic_DNA"/>
</dbReference>
<evidence type="ECO:0000313" key="3">
    <source>
        <dbReference type="Proteomes" id="UP001597187"/>
    </source>
</evidence>
<accession>A0ABD6ATJ0</accession>
<protein>
    <submittedName>
        <fullName evidence="2">Uncharacterized protein</fullName>
    </submittedName>
</protein>
<feature type="transmembrane region" description="Helical" evidence="1">
    <location>
        <begin position="109"/>
        <end position="134"/>
    </location>
</feature>
<feature type="transmembrane region" description="Helical" evidence="1">
    <location>
        <begin position="68"/>
        <end position="89"/>
    </location>
</feature>
<feature type="transmembrane region" description="Helical" evidence="1">
    <location>
        <begin position="12"/>
        <end position="29"/>
    </location>
</feature>
<reference evidence="2 3" key="1">
    <citation type="journal article" date="2019" name="Int. J. Syst. Evol. Microbiol.">
        <title>The Global Catalogue of Microorganisms (GCM) 10K type strain sequencing project: providing services to taxonomists for standard genome sequencing and annotation.</title>
        <authorList>
            <consortium name="The Broad Institute Genomics Platform"/>
            <consortium name="The Broad Institute Genome Sequencing Center for Infectious Disease"/>
            <person name="Wu L."/>
            <person name="Ma J."/>
        </authorList>
    </citation>
    <scope>NUCLEOTIDE SEQUENCE [LARGE SCALE GENOMIC DNA]</scope>
    <source>
        <strain evidence="2 3">CGMCC 1.12563</strain>
    </source>
</reference>
<proteinExistence type="predicted"/>